<reference evidence="1 3" key="1">
    <citation type="journal article" date="2014" name="Antonie Van Leeuwenhoek">
        <title>Oenococcus alcoholitolerans sp. nov., a lactic acid bacteria isolated from cachaca and ethanol fermentation processes.</title>
        <authorList>
            <person name="Badotti F."/>
            <person name="Moreira A.P."/>
            <person name="Tonon L.A."/>
            <person name="de Lucena B.T."/>
            <person name="Gomes Fde C."/>
            <person name="Kruger R."/>
            <person name="Thompson C.C."/>
            <person name="de Morais M.A.Jr."/>
            <person name="Rosa C.A."/>
            <person name="Thompson F.L."/>
        </authorList>
    </citation>
    <scope>NUCLEOTIDE SEQUENCE [LARGE SCALE GENOMIC DNA]</scope>
    <source>
        <strain evidence="1 3">UFRJ-M7.2.18</strain>
    </source>
</reference>
<evidence type="ECO:0000313" key="1">
    <source>
        <dbReference type="EMBL" id="KGO18464.1"/>
    </source>
</evidence>
<organism evidence="1 3">
    <name type="scientific">Oenococcus alcoholitolerans</name>
    <dbReference type="NCBI Taxonomy" id="931074"/>
    <lineage>
        <taxon>Bacteria</taxon>
        <taxon>Bacillati</taxon>
        <taxon>Bacillota</taxon>
        <taxon>Bacilli</taxon>
        <taxon>Lactobacillales</taxon>
        <taxon>Lactobacillaceae</taxon>
        <taxon>Oenococcus</taxon>
    </lineage>
</organism>
<dbReference type="EMBL" id="AXCV01000684">
    <property type="protein sequence ID" value="KGO18464.1"/>
    <property type="molecule type" value="Genomic_DNA"/>
</dbReference>
<name>A0ABR4XNB6_9LACO</name>
<gene>
    <name evidence="2" type="ORF">Q757_00005</name>
    <name evidence="1" type="ORF">Q757_10395</name>
</gene>
<sequence>SFLDSPEALIAKKEAETGQVKNIGSLTDFNNWIDKLDAN</sequence>
<evidence type="ECO:0000313" key="2">
    <source>
        <dbReference type="EMBL" id="KGO32603.1"/>
    </source>
</evidence>
<dbReference type="EMBL" id="AXCV01000001">
    <property type="protein sequence ID" value="KGO32603.1"/>
    <property type="molecule type" value="Genomic_DNA"/>
</dbReference>
<accession>A0ABR4XNB6</accession>
<proteinExistence type="predicted"/>
<feature type="non-terminal residue" evidence="1">
    <location>
        <position position="1"/>
    </location>
</feature>
<evidence type="ECO:0000313" key="3">
    <source>
        <dbReference type="Proteomes" id="UP000030023"/>
    </source>
</evidence>
<comment type="caution">
    <text evidence="1">The sequence shown here is derived from an EMBL/GenBank/DDBJ whole genome shotgun (WGS) entry which is preliminary data.</text>
</comment>
<protein>
    <submittedName>
        <fullName evidence="1">Uncharacterized protein</fullName>
    </submittedName>
</protein>
<keyword evidence="3" id="KW-1185">Reference proteome</keyword>
<dbReference type="Proteomes" id="UP000030023">
    <property type="component" value="Unassembled WGS sequence"/>
</dbReference>